<dbReference type="EMBL" id="CP003879">
    <property type="protein sequence ID" value="AFU67900.1"/>
    <property type="molecule type" value="Genomic_DNA"/>
</dbReference>
<proteinExistence type="predicted"/>
<reference evidence="2" key="2">
    <citation type="submission" date="2012-09" db="EMBL/GenBank/DDBJ databases">
        <title>The complete sequence of Psychroflexus torquis an extreme psychrophile from sea-ice that is stimulated by light.</title>
        <authorList>
            <person name="Feng S."/>
            <person name="Powell S.M."/>
            <person name="Bowman J.P."/>
        </authorList>
    </citation>
    <scope>NUCLEOTIDE SEQUENCE [LARGE SCALE GENOMIC DNA]</scope>
    <source>
        <strain evidence="2">ATCC 700755</strain>
    </source>
</reference>
<gene>
    <name evidence="2" type="ordered locus">P700755_000924</name>
</gene>
<dbReference type="HOGENOM" id="CLU_333122_0_0_10"/>
<dbReference type="OrthoDB" id="9820393at2"/>
<dbReference type="STRING" id="313595.P700755_000924"/>
<evidence type="ECO:0000313" key="3">
    <source>
        <dbReference type="Proteomes" id="UP000008514"/>
    </source>
</evidence>
<evidence type="ECO:0000313" key="2">
    <source>
        <dbReference type="EMBL" id="AFU67900.1"/>
    </source>
</evidence>
<protein>
    <recommendedName>
        <fullName evidence="1">DUF4116 domain-containing protein</fullName>
    </recommendedName>
</protein>
<keyword evidence="3" id="KW-1185">Reference proteome</keyword>
<name>K4IQY6_PSYTT</name>
<dbReference type="Proteomes" id="UP000008514">
    <property type="component" value="Chromosome"/>
</dbReference>
<dbReference type="eggNOG" id="ENOG5030Z2N">
    <property type="taxonomic scope" value="Bacteria"/>
</dbReference>
<accession>K4IQY6</accession>
<dbReference type="RefSeq" id="WP_015023513.1">
    <property type="nucleotide sequence ID" value="NC_018721.1"/>
</dbReference>
<sequence>MKYAIYKAYYEPSNIDLYLLWNIETQLPASLPMDLYTLSSYIQLIEIGQDLLIDNWENLKAYNSSIPNYKPRFTSREKSYLHKLALRSNVITWAVHNRAKIKDLEEYLDIAKFHWNFRSSIPNLNLSLFHHLHYFKSLDYTYHTLLKYEDEVNEYSPDLDLRTFMDGILARPYLADGIVDFFIDIHKKFNFPMEAIPHLIIGEKKFLNSVEHIPYTLSPDIYNNRSWSSPANIYEVEVFPLSKKDKLSILNDIQHLEDEELSSFYKQRVKSFFLLPQVDFDEKSIDKLFESLNIPCKYYVNLKHEKLGILLPPLYESVVDVNKELVVFKRFGANIFDLYSKTGLFLETVSQRLFIYESGLYVIEGETQAVLKHFDTEDFSKRTVFEDLEIKTYDIKGYDGFFIMDDIAYRFKTYEQHFPNDCLKIKVASEGLFAICTNGYWRYWNWSMDILRFSSFGYAGPFIDGFAKVLKLKPEYDAYETSFFVNENLISMPMHVPIYKRHKHMDKYEPRDSFPYYSREHLVPFQLMEEDTPSVDYAKEYNFFGFMEEDAPGYGTWSIIDRDGDIVFEAEEGSTIELLENGFLRIETDNGICMTYDINRQYTLSTETLYKSKPRKKDIHPVQKTLKEKFQGVSEDDFKEVIYTGYDDEYLPPEHPVHLLKDTVGDLEDKVEFDVQKNDDEVYMKEMIVKDWNYFKESSARLKDSFEFMLFSTQYASSNLVYKESSKRLQVNTVFIKYLISLDVDFFKCLPKTLRENSEIFEFAFSKHISVIFYIKPSYPNYMDLVFESVKKEAKVFEYLPLKLKTDQDIILKLIDINPSIINYFKTYHFTMMKILEKIIKIDPSLDKYGLFGSKILL</sequence>
<feature type="domain" description="DUF4116" evidence="1">
    <location>
        <begin position="784"/>
        <end position="825"/>
    </location>
</feature>
<evidence type="ECO:0000259" key="1">
    <source>
        <dbReference type="Pfam" id="PF13475"/>
    </source>
</evidence>
<dbReference type="KEGG" id="ptq:P700755_000924"/>
<dbReference type="InterPro" id="IPR025197">
    <property type="entry name" value="DUF4116"/>
</dbReference>
<organism evidence="2 3">
    <name type="scientific">Psychroflexus torquis (strain ATCC 700755 / CIP 106069 / ACAM 623)</name>
    <dbReference type="NCBI Taxonomy" id="313595"/>
    <lineage>
        <taxon>Bacteria</taxon>
        <taxon>Pseudomonadati</taxon>
        <taxon>Bacteroidota</taxon>
        <taxon>Flavobacteriia</taxon>
        <taxon>Flavobacteriales</taxon>
        <taxon>Flavobacteriaceae</taxon>
        <taxon>Psychroflexus</taxon>
    </lineage>
</organism>
<reference evidence="2" key="1">
    <citation type="submission" date="2006-03" db="EMBL/GenBank/DDBJ databases">
        <authorList>
            <person name="Bowman J."/>
            <person name="Ferriera S."/>
            <person name="Johnson J."/>
            <person name="Kravitz S."/>
            <person name="Halpern A."/>
            <person name="Remington K."/>
            <person name="Beeson K."/>
            <person name="Tran B."/>
            <person name="Rogers Y.-H."/>
            <person name="Friedman R."/>
            <person name="Venter J.C."/>
        </authorList>
    </citation>
    <scope>NUCLEOTIDE SEQUENCE [LARGE SCALE GENOMIC DNA]</scope>
    <source>
        <strain evidence="2">ATCC 700755</strain>
    </source>
</reference>
<dbReference type="Pfam" id="PF13475">
    <property type="entry name" value="DUF4116"/>
    <property type="match status" value="1"/>
</dbReference>
<dbReference type="AlphaFoldDB" id="K4IQY6"/>